<proteinExistence type="predicted"/>
<evidence type="ECO:0000256" key="5">
    <source>
        <dbReference type="SAM" id="Phobius"/>
    </source>
</evidence>
<reference evidence="7" key="1">
    <citation type="submission" date="2022-04" db="EMBL/GenBank/DDBJ databases">
        <title>Complete genome of Methanoplanus endosymbiosus DSM 3599.</title>
        <authorList>
            <person name="Chen S.-C."/>
            <person name="You Y.-T."/>
            <person name="Zhou Y.-Z."/>
            <person name="Lai M.-C."/>
        </authorList>
    </citation>
    <scope>NUCLEOTIDE SEQUENCE</scope>
    <source>
        <strain evidence="7">DSM 3599</strain>
    </source>
</reference>
<organism evidence="7 8">
    <name type="scientific">Methanoplanus endosymbiosus</name>
    <dbReference type="NCBI Taxonomy" id="33865"/>
    <lineage>
        <taxon>Archaea</taxon>
        <taxon>Methanobacteriati</taxon>
        <taxon>Methanobacteriota</taxon>
        <taxon>Stenosarchaea group</taxon>
        <taxon>Methanomicrobia</taxon>
        <taxon>Methanomicrobiales</taxon>
        <taxon>Methanomicrobiaceae</taxon>
        <taxon>Methanoplanus</taxon>
    </lineage>
</organism>
<comment type="subcellular location">
    <subcellularLocation>
        <location evidence="1">Membrane</location>
        <topology evidence="1">Multi-pass membrane protein</topology>
    </subcellularLocation>
</comment>
<keyword evidence="8" id="KW-1185">Reference proteome</keyword>
<dbReference type="Pfam" id="PF04893">
    <property type="entry name" value="Yip1"/>
    <property type="match status" value="1"/>
</dbReference>
<dbReference type="RefSeq" id="WP_257742155.1">
    <property type="nucleotide sequence ID" value="NZ_CP096115.1"/>
</dbReference>
<dbReference type="Proteomes" id="UP001060368">
    <property type="component" value="Chromosome"/>
</dbReference>
<evidence type="ECO:0000259" key="6">
    <source>
        <dbReference type="Pfam" id="PF04893"/>
    </source>
</evidence>
<feature type="transmembrane region" description="Helical" evidence="5">
    <location>
        <begin position="159"/>
        <end position="186"/>
    </location>
</feature>
<dbReference type="InterPro" id="IPR006977">
    <property type="entry name" value="Yip1_dom"/>
</dbReference>
<feature type="domain" description="Yip1" evidence="6">
    <location>
        <begin position="12"/>
        <end position="175"/>
    </location>
</feature>
<evidence type="ECO:0000256" key="2">
    <source>
        <dbReference type="ARBA" id="ARBA00022692"/>
    </source>
</evidence>
<evidence type="ECO:0000313" key="7">
    <source>
        <dbReference type="EMBL" id="UUX92004.1"/>
    </source>
</evidence>
<accession>A0A9E7PN48</accession>
<keyword evidence="4 5" id="KW-0472">Membrane</keyword>
<evidence type="ECO:0000256" key="3">
    <source>
        <dbReference type="ARBA" id="ARBA00022989"/>
    </source>
</evidence>
<sequence>MHEDFPAKLRSFILRPAEAFKNVKDGNFRDAFLYYIILIVIYSVLSGIINYFRLDPVRESLNPALPVETVTYFDILSIFYGIVGWIVLFFLIGIILHPLILIVGGRKGIEQTFKSIAYASTPGFLLGWIPVIGIFFAFYGIFVQIIGISELHEISTKKAAFAAILLITLITGLTIIIGFFLLFAFLTAF</sequence>
<dbReference type="GeneID" id="74308364"/>
<keyword evidence="3 5" id="KW-1133">Transmembrane helix</keyword>
<keyword evidence="2 5" id="KW-0812">Transmembrane</keyword>
<dbReference type="GO" id="GO:0016020">
    <property type="term" value="C:membrane"/>
    <property type="evidence" value="ECO:0007669"/>
    <property type="project" value="UniProtKB-SubCell"/>
</dbReference>
<dbReference type="KEGG" id="mend:L6E24_11645"/>
<feature type="transmembrane region" description="Helical" evidence="5">
    <location>
        <begin position="31"/>
        <end position="52"/>
    </location>
</feature>
<evidence type="ECO:0000256" key="4">
    <source>
        <dbReference type="ARBA" id="ARBA00023136"/>
    </source>
</evidence>
<protein>
    <submittedName>
        <fullName evidence="7">YIP1 family protein</fullName>
    </submittedName>
</protein>
<feature type="transmembrane region" description="Helical" evidence="5">
    <location>
        <begin position="72"/>
        <end position="103"/>
    </location>
</feature>
<name>A0A9E7PN48_9EURY</name>
<dbReference type="AlphaFoldDB" id="A0A9E7PN48"/>
<evidence type="ECO:0000313" key="8">
    <source>
        <dbReference type="Proteomes" id="UP001060368"/>
    </source>
</evidence>
<dbReference type="EMBL" id="CP096115">
    <property type="protein sequence ID" value="UUX92004.1"/>
    <property type="molecule type" value="Genomic_DNA"/>
</dbReference>
<feature type="transmembrane region" description="Helical" evidence="5">
    <location>
        <begin position="124"/>
        <end position="147"/>
    </location>
</feature>
<evidence type="ECO:0000256" key="1">
    <source>
        <dbReference type="ARBA" id="ARBA00004141"/>
    </source>
</evidence>
<gene>
    <name evidence="7" type="ORF">L6E24_11645</name>
</gene>